<comment type="caution">
    <text evidence="1">The sequence shown here is derived from an EMBL/GenBank/DDBJ whole genome shotgun (WGS) entry which is preliminary data.</text>
</comment>
<keyword evidence="2" id="KW-1185">Reference proteome</keyword>
<evidence type="ECO:0000313" key="1">
    <source>
        <dbReference type="EMBL" id="KXT02022.1"/>
    </source>
</evidence>
<name>A0A139HHZ2_9PEZI</name>
<gene>
    <name evidence="1" type="ORF">AC578_6566</name>
</gene>
<evidence type="ECO:0000313" key="2">
    <source>
        <dbReference type="Proteomes" id="UP000070133"/>
    </source>
</evidence>
<organism evidence="1 2">
    <name type="scientific">Pseudocercospora eumusae</name>
    <dbReference type="NCBI Taxonomy" id="321146"/>
    <lineage>
        <taxon>Eukaryota</taxon>
        <taxon>Fungi</taxon>
        <taxon>Dikarya</taxon>
        <taxon>Ascomycota</taxon>
        <taxon>Pezizomycotina</taxon>
        <taxon>Dothideomycetes</taxon>
        <taxon>Dothideomycetidae</taxon>
        <taxon>Mycosphaerellales</taxon>
        <taxon>Mycosphaerellaceae</taxon>
        <taxon>Pseudocercospora</taxon>
    </lineage>
</organism>
<dbReference type="Proteomes" id="UP000070133">
    <property type="component" value="Unassembled WGS sequence"/>
</dbReference>
<proteinExistence type="predicted"/>
<dbReference type="AlphaFoldDB" id="A0A139HHZ2"/>
<accession>A0A139HHZ2</accession>
<reference evidence="1 2" key="1">
    <citation type="submission" date="2015-07" db="EMBL/GenBank/DDBJ databases">
        <title>Comparative genomics of the Sigatoka disease complex on banana suggests a link between parallel evolutionary changes in Pseudocercospora fijiensis and Pseudocercospora eumusae and increased virulence on the banana host.</title>
        <authorList>
            <person name="Chang T.-C."/>
            <person name="Salvucci A."/>
            <person name="Crous P.W."/>
            <person name="Stergiopoulos I."/>
        </authorList>
    </citation>
    <scope>NUCLEOTIDE SEQUENCE [LARGE SCALE GENOMIC DNA]</scope>
    <source>
        <strain evidence="1 2">CBS 114824</strain>
    </source>
</reference>
<protein>
    <submittedName>
        <fullName evidence="1">Uncharacterized protein</fullName>
    </submittedName>
</protein>
<sequence>MISERENFGLGKDQVGDTRVYCWTRGPRPDYMVDLKNKIHPIFHPTKLAGIYQIYYDADDRLLIH</sequence>
<dbReference type="EMBL" id="LFZN01000047">
    <property type="protein sequence ID" value="KXT02022.1"/>
    <property type="molecule type" value="Genomic_DNA"/>
</dbReference>